<name>A0A1L7U4B5_FUSMA</name>
<evidence type="ECO:0000313" key="3">
    <source>
        <dbReference type="Proteomes" id="UP000184255"/>
    </source>
</evidence>
<sequence>MSTDNKLPGSVVAFEGHVDTISTQLRLLPTSPHILILPSIQNYISNRDLENRSDIRVYVKKIHEATVARYEAAQAFLHGSTASGRRLVFMNGGTPSARTLCIRAIMDYETDGDYYRAESLFSQLVKDGVVGLDNPVRDWRRQDMYQPKDKGDQEQELEDPITRAMRAADALDRQTASLQPSNELDLTLTPRPRSNSLPLYGYEDNFGDDAPFFVFGAANKDEGGSTAGEAPGCSYSPQACRFSARHYDRSAGRIYHDISNLQSPSPRASFLTSPSCIGEAYGLMAAPVSPALEGLSPRSDVLSIPSTDNVVYGEASLVDMRSPGRSPTLSRVKSLDRIYSASPRYRDLCVSAATSGLARQLESDPEPELLKAHRHSQTITTSPKELVSNRRSYIEGPRTVIVRTNLPIIKVAPVPLDKKRKPARASYVDRGTDAEHISGPKEAFQPVLPFMEDLVVHFREEVPEPLLNSVTHGLRMGQFPVAIYSPTSETDEGNALVPGTPESNTITDVSCAESQYEESAATDQSIFSDEYDPFAYNQSVWPNKKPVPTVPKLKVARPPTPVRTPPPLVSDVDSKFHDLRINGQESAITVQNSLRSVLQEHFPPETQGYRQFQFSLLPELEGLWNPVFWETGSNNSRGPCHRIDQILAIGAQRGVERDYTCAITGKLEKLGTKCNGMSRSGRLDFRYLLANAMQAYTAQPLASQAKDNPFANSFLLATLIIPHLETYLALHEEVRYLLLEYPPEHLATVLALQKLVGVELMKVAQIVDASSKSIPFTHLRGNSITGPEQGSVRRLGKTFPQNSGPGYDVTVSEANFLITSTAADAEIATFIATISRILSKTSDFYVTQEPPKKPSPKKSKPPSITGTFSPFPRVPSATHSPPMSPALGASLGAALSGSSVVPSRAPSIAETVKTAKSSRSKPSRSYSKRKPSAIDARSILTMYVDDSDWDQEDRRIMPLLEDKAERRKGNSHKALKFLGLS</sequence>
<proteinExistence type="predicted"/>
<reference evidence="3" key="1">
    <citation type="journal article" date="2016" name="Genome Biol. Evol.">
        <title>Comparative 'omics' of the Fusarium fujikuroi species complex highlights differences in genetic potential and metabolite synthesis.</title>
        <authorList>
            <person name="Niehaus E.-M."/>
            <person name="Muensterkoetter M."/>
            <person name="Proctor R.H."/>
            <person name="Brown D.W."/>
            <person name="Sharon A."/>
            <person name="Idan Y."/>
            <person name="Oren-Young L."/>
            <person name="Sieber C.M."/>
            <person name="Novak O."/>
            <person name="Pencik A."/>
            <person name="Tarkowska D."/>
            <person name="Hromadova K."/>
            <person name="Freeman S."/>
            <person name="Maymon M."/>
            <person name="Elazar M."/>
            <person name="Youssef S.A."/>
            <person name="El-Shabrawy E.S.M."/>
            <person name="Shalaby A.B.A."/>
            <person name="Houterman P."/>
            <person name="Brock N.L."/>
            <person name="Burkhardt I."/>
            <person name="Tsavkelova E.A."/>
            <person name="Dickschat J.S."/>
            <person name="Galuszka P."/>
            <person name="Gueldener U."/>
            <person name="Tudzynski B."/>
        </authorList>
    </citation>
    <scope>NUCLEOTIDE SEQUENCE [LARGE SCALE GENOMIC DNA]</scope>
    <source>
        <strain evidence="3">MRC7560</strain>
    </source>
</reference>
<dbReference type="GeneID" id="65089890"/>
<keyword evidence="3" id="KW-1185">Reference proteome</keyword>
<dbReference type="Proteomes" id="UP000184255">
    <property type="component" value="Unassembled WGS sequence"/>
</dbReference>
<gene>
    <name evidence="2" type="ORF">FMAN_10637</name>
</gene>
<dbReference type="EMBL" id="FCQH01000016">
    <property type="protein sequence ID" value="CVL05618.1"/>
    <property type="molecule type" value="Genomic_DNA"/>
</dbReference>
<evidence type="ECO:0000256" key="1">
    <source>
        <dbReference type="SAM" id="MobiDB-lite"/>
    </source>
</evidence>
<evidence type="ECO:0008006" key="4">
    <source>
        <dbReference type="Google" id="ProtNLM"/>
    </source>
</evidence>
<dbReference type="VEuPathDB" id="FungiDB:FMAN_10637"/>
<feature type="region of interest" description="Disordered" evidence="1">
    <location>
        <begin position="845"/>
        <end position="885"/>
    </location>
</feature>
<organism evidence="2 3">
    <name type="scientific">Fusarium mangiferae</name>
    <name type="common">Mango malformation disease fungus</name>
    <dbReference type="NCBI Taxonomy" id="192010"/>
    <lineage>
        <taxon>Eukaryota</taxon>
        <taxon>Fungi</taxon>
        <taxon>Dikarya</taxon>
        <taxon>Ascomycota</taxon>
        <taxon>Pezizomycotina</taxon>
        <taxon>Sordariomycetes</taxon>
        <taxon>Hypocreomycetidae</taxon>
        <taxon>Hypocreales</taxon>
        <taxon>Nectriaceae</taxon>
        <taxon>Fusarium</taxon>
        <taxon>Fusarium fujikuroi species complex</taxon>
    </lineage>
</organism>
<comment type="caution">
    <text evidence="2">The sequence shown here is derived from an EMBL/GenBank/DDBJ whole genome shotgun (WGS) entry which is preliminary data.</text>
</comment>
<dbReference type="AlphaFoldDB" id="A0A1L7U4B5"/>
<feature type="region of interest" description="Disordered" evidence="1">
    <location>
        <begin position="905"/>
        <end position="931"/>
    </location>
</feature>
<protein>
    <recommendedName>
        <fullName evidence="4">Gastric mucin</fullName>
    </recommendedName>
</protein>
<evidence type="ECO:0000313" key="2">
    <source>
        <dbReference type="EMBL" id="CVL05618.1"/>
    </source>
</evidence>
<dbReference type="RefSeq" id="XP_041689417.1">
    <property type="nucleotide sequence ID" value="XM_041823881.1"/>
</dbReference>
<accession>A0A1L7U4B5</accession>
<feature type="compositionally biased region" description="Basic residues" evidence="1">
    <location>
        <begin position="916"/>
        <end position="931"/>
    </location>
</feature>